<dbReference type="Proteomes" id="UP000887013">
    <property type="component" value="Unassembled WGS sequence"/>
</dbReference>
<dbReference type="AlphaFoldDB" id="A0A8X6JQX8"/>
<evidence type="ECO:0000313" key="1">
    <source>
        <dbReference type="EMBL" id="GFS53163.1"/>
    </source>
</evidence>
<proteinExistence type="predicted"/>
<dbReference type="InterPro" id="IPR052709">
    <property type="entry name" value="Transposase-MT_Hybrid"/>
</dbReference>
<reference evidence="1" key="1">
    <citation type="submission" date="2020-08" db="EMBL/GenBank/DDBJ databases">
        <title>Multicomponent nature underlies the extraordinary mechanical properties of spider dragline silk.</title>
        <authorList>
            <person name="Kono N."/>
            <person name="Nakamura H."/>
            <person name="Mori M."/>
            <person name="Yoshida Y."/>
            <person name="Ohtoshi R."/>
            <person name="Malay A.D."/>
            <person name="Moran D.A.P."/>
            <person name="Tomita M."/>
            <person name="Numata K."/>
            <person name="Arakawa K."/>
        </authorList>
    </citation>
    <scope>NUCLEOTIDE SEQUENCE</scope>
</reference>
<accession>A0A8X6JQX8</accession>
<comment type="caution">
    <text evidence="1">The sequence shown here is derived from an EMBL/GenBank/DDBJ whole genome shotgun (WGS) entry which is preliminary data.</text>
</comment>
<organism evidence="1 2">
    <name type="scientific">Nephila pilipes</name>
    <name type="common">Giant wood spider</name>
    <name type="synonym">Nephila maculata</name>
    <dbReference type="NCBI Taxonomy" id="299642"/>
    <lineage>
        <taxon>Eukaryota</taxon>
        <taxon>Metazoa</taxon>
        <taxon>Ecdysozoa</taxon>
        <taxon>Arthropoda</taxon>
        <taxon>Chelicerata</taxon>
        <taxon>Arachnida</taxon>
        <taxon>Araneae</taxon>
        <taxon>Araneomorphae</taxon>
        <taxon>Entelegynae</taxon>
        <taxon>Araneoidea</taxon>
        <taxon>Nephilidae</taxon>
        <taxon>Nephila</taxon>
    </lineage>
</organism>
<protein>
    <submittedName>
        <fullName evidence="1">HTH_48 domain-containing protein</fullName>
    </submittedName>
</protein>
<dbReference type="PANTHER" id="PTHR46060:SF1">
    <property type="entry name" value="MARINER MOS1 TRANSPOSASE-LIKE PROTEIN"/>
    <property type="match status" value="1"/>
</dbReference>
<dbReference type="PANTHER" id="PTHR46060">
    <property type="entry name" value="MARINER MOS1 TRANSPOSASE-LIKE PROTEIN"/>
    <property type="match status" value="1"/>
</dbReference>
<keyword evidence="2" id="KW-1185">Reference proteome</keyword>
<dbReference type="OrthoDB" id="8189655at2759"/>
<dbReference type="EMBL" id="BMAW01046039">
    <property type="protein sequence ID" value="GFS53163.1"/>
    <property type="molecule type" value="Genomic_DNA"/>
</dbReference>
<name>A0A8X6JQX8_NEPPI</name>
<evidence type="ECO:0000313" key="2">
    <source>
        <dbReference type="Proteomes" id="UP000887013"/>
    </source>
</evidence>
<sequence length="94" mass="10902">MRVLFLKWKKIVYQAVINYLFLKGNTPIEDELGALYGDCAPSLTTMKIWASRFKRYSSSFVDDKRSGLPKIASTDDNFAKIHQMVLDERRIIQV</sequence>
<gene>
    <name evidence="1" type="primary">YK006</name>
    <name evidence="1" type="ORF">NPIL_170051</name>
</gene>